<dbReference type="EMBL" id="JBFXLU010000064">
    <property type="protein sequence ID" value="KAL2846383.1"/>
    <property type="molecule type" value="Genomic_DNA"/>
</dbReference>
<dbReference type="PANTHER" id="PTHR24148">
    <property type="entry name" value="ANKYRIN REPEAT DOMAIN-CONTAINING PROTEIN 39 HOMOLOG-RELATED"/>
    <property type="match status" value="1"/>
</dbReference>
<keyword evidence="3" id="KW-1185">Reference proteome</keyword>
<proteinExistence type="predicted"/>
<evidence type="ECO:0000313" key="3">
    <source>
        <dbReference type="Proteomes" id="UP001610446"/>
    </source>
</evidence>
<reference evidence="2 3" key="1">
    <citation type="submission" date="2024-07" db="EMBL/GenBank/DDBJ databases">
        <title>Section-level genome sequencing and comparative genomics of Aspergillus sections Usti and Cavernicolus.</title>
        <authorList>
            <consortium name="Lawrence Berkeley National Laboratory"/>
            <person name="Nybo J.L."/>
            <person name="Vesth T.C."/>
            <person name="Theobald S."/>
            <person name="Frisvad J.C."/>
            <person name="Larsen T.O."/>
            <person name="Kjaerboelling I."/>
            <person name="Rothschild-Mancinelli K."/>
            <person name="Lyhne E.K."/>
            <person name="Kogle M.E."/>
            <person name="Barry K."/>
            <person name="Clum A."/>
            <person name="Na H."/>
            <person name="Ledsgaard L."/>
            <person name="Lin J."/>
            <person name="Lipzen A."/>
            <person name="Kuo A."/>
            <person name="Riley R."/>
            <person name="Mondo S."/>
            <person name="Labutti K."/>
            <person name="Haridas S."/>
            <person name="Pangalinan J."/>
            <person name="Salamov A.A."/>
            <person name="Simmons B.A."/>
            <person name="Magnuson J.K."/>
            <person name="Chen J."/>
            <person name="Drula E."/>
            <person name="Henrissat B."/>
            <person name="Wiebenga A."/>
            <person name="Lubbers R.J."/>
            <person name="Gomes A.C."/>
            <person name="Makela M.R."/>
            <person name="Stajich J."/>
            <person name="Grigoriev I.V."/>
            <person name="Mortensen U.H."/>
            <person name="De Vries R.P."/>
            <person name="Baker S.E."/>
            <person name="Andersen M.R."/>
        </authorList>
    </citation>
    <scope>NUCLEOTIDE SEQUENCE [LARGE SCALE GENOMIC DNA]</scope>
    <source>
        <strain evidence="2 3">CBS 123904</strain>
    </source>
</reference>
<name>A0ABR4K235_9EURO</name>
<comment type="caution">
    <text evidence="2">The sequence shown here is derived from an EMBL/GenBank/DDBJ whole genome shotgun (WGS) entry which is preliminary data.</text>
</comment>
<accession>A0ABR4K235</accession>
<organism evidence="2 3">
    <name type="scientific">Aspergillus pseudoustus</name>
    <dbReference type="NCBI Taxonomy" id="1810923"/>
    <lineage>
        <taxon>Eukaryota</taxon>
        <taxon>Fungi</taxon>
        <taxon>Dikarya</taxon>
        <taxon>Ascomycota</taxon>
        <taxon>Pezizomycotina</taxon>
        <taxon>Eurotiomycetes</taxon>
        <taxon>Eurotiomycetidae</taxon>
        <taxon>Eurotiales</taxon>
        <taxon>Aspergillaceae</taxon>
        <taxon>Aspergillus</taxon>
        <taxon>Aspergillus subgen. Nidulantes</taxon>
    </lineage>
</organism>
<evidence type="ECO:0000259" key="1">
    <source>
        <dbReference type="Pfam" id="PF06985"/>
    </source>
</evidence>
<gene>
    <name evidence="2" type="ORF">BJY01DRAFT_247286</name>
</gene>
<dbReference type="PANTHER" id="PTHR24148:SF64">
    <property type="entry name" value="HETEROKARYON INCOMPATIBILITY DOMAIN-CONTAINING PROTEIN"/>
    <property type="match status" value="1"/>
</dbReference>
<dbReference type="Proteomes" id="UP001610446">
    <property type="component" value="Unassembled WGS sequence"/>
</dbReference>
<evidence type="ECO:0000313" key="2">
    <source>
        <dbReference type="EMBL" id="KAL2846383.1"/>
    </source>
</evidence>
<sequence length="536" mass="61105">MVDNAVMEKCLATLAAFDEELEDPRPTIVPAAYRADIWLKVEKYWPRRLLHIPTMKSIERKGTSTYNGIQEPNYGILSYTWGRWESNDFDPIQIHGTSWKIPAVEPEHFTPTMLQAVINEIGRSVDHLWLDIACIDQDDEATKMDEVGRQVGIFAQAHRMYVWLTYLDPVALHTTLNDFVDCVSYLLFIELDEDPRPTIKYVARCLTMLLKDPWFSSLWTLQECTINRKAMILSRDGKPVPARSVDGNFLLTMLANETCAMIYYLGRLAEEAPHMIQGVEQEIETIRLHAKLAGFGNVYISNPNVQYELVRYRTTTRLEDRIYGITQIYNLRLGQTLEPSKTFTLNDLKEQFAEALVTHYPTLSQMFIHTGQPQPGLTWRLTEECEVPWMLHSAPATPPLCSLTLTEEKALHCVGTCCGPCDLDRNLVTQPSVEIYLDRHIEQGLSLAPRPLLPLLQIKREGNAGTAAASLDKVCLAFGEKNVIIVPLVDDHPLTCLLLLRKHHPTRWERLGLITWLLDNPDELLGHCVPFEGNIF</sequence>
<feature type="domain" description="Heterokaryon incompatibility" evidence="1">
    <location>
        <begin position="74"/>
        <end position="223"/>
    </location>
</feature>
<dbReference type="Pfam" id="PF06985">
    <property type="entry name" value="HET"/>
    <property type="match status" value="1"/>
</dbReference>
<protein>
    <recommendedName>
        <fullName evidence="1">Heterokaryon incompatibility domain-containing protein</fullName>
    </recommendedName>
</protein>
<dbReference type="InterPro" id="IPR010730">
    <property type="entry name" value="HET"/>
</dbReference>
<dbReference type="InterPro" id="IPR052895">
    <property type="entry name" value="HetReg/Transcr_Mod"/>
</dbReference>